<evidence type="ECO:0000313" key="4">
    <source>
        <dbReference type="EMBL" id="EFJ24392.1"/>
    </source>
</evidence>
<evidence type="ECO:0000256" key="2">
    <source>
        <dbReference type="ARBA" id="ARBA00022737"/>
    </source>
</evidence>
<dbReference type="GeneID" id="9637667"/>
<keyword evidence="5" id="KW-1185">Reference proteome</keyword>
<dbReference type="InterPro" id="IPR042755">
    <property type="entry name" value="COP1"/>
</dbReference>
<sequence>FATAGVSRRIKVFEYSAVVNSSADVHYPAMEIPSRAKLSCLSWNKCIKHHIASSDYDGHVTIWDVNNAQSIMEYEEHAKRAWSVDFARTDPNLLVSGSDDGKLKVWSTRQESSVMGIDMKANICCVKFNPSSSNFVAVGSADHRIHYYDLRSPASPVHTFSGHQKTVSYVKFITPEELVSASTDSTLRIWNVRTNTPIRTLTGHINERNFVGLSGNSDYVTCGSETNEVFVYHKAISRPATRHRFGSLDDSLHFISAVCWKSDSPTLLAANSQGTIKVLVMAA</sequence>
<dbReference type="PROSITE" id="PS50082">
    <property type="entry name" value="WD_REPEATS_2"/>
    <property type="match status" value="3"/>
</dbReference>
<keyword evidence="2" id="KW-0677">Repeat</keyword>
<dbReference type="InterPro" id="IPR019775">
    <property type="entry name" value="WD40_repeat_CS"/>
</dbReference>
<feature type="repeat" description="WD" evidence="3">
    <location>
        <begin position="74"/>
        <end position="116"/>
    </location>
</feature>
<dbReference type="AlphaFoldDB" id="D8RUE4"/>
<dbReference type="PROSITE" id="PS00678">
    <property type="entry name" value="WD_REPEATS_1"/>
    <property type="match status" value="1"/>
</dbReference>
<reference evidence="4 5" key="1">
    <citation type="journal article" date="2011" name="Science">
        <title>The Selaginella genome identifies genetic changes associated with the evolution of vascular plants.</title>
        <authorList>
            <person name="Banks J.A."/>
            <person name="Nishiyama T."/>
            <person name="Hasebe M."/>
            <person name="Bowman J.L."/>
            <person name="Gribskov M."/>
            <person name="dePamphilis C."/>
            <person name="Albert V.A."/>
            <person name="Aono N."/>
            <person name="Aoyama T."/>
            <person name="Ambrose B.A."/>
            <person name="Ashton N.W."/>
            <person name="Axtell M.J."/>
            <person name="Barker E."/>
            <person name="Barker M.S."/>
            <person name="Bennetzen J.L."/>
            <person name="Bonawitz N.D."/>
            <person name="Chapple C."/>
            <person name="Cheng C."/>
            <person name="Correa L.G."/>
            <person name="Dacre M."/>
            <person name="DeBarry J."/>
            <person name="Dreyer I."/>
            <person name="Elias M."/>
            <person name="Engstrom E.M."/>
            <person name="Estelle M."/>
            <person name="Feng L."/>
            <person name="Finet C."/>
            <person name="Floyd S.K."/>
            <person name="Frommer W.B."/>
            <person name="Fujita T."/>
            <person name="Gramzow L."/>
            <person name="Gutensohn M."/>
            <person name="Harholt J."/>
            <person name="Hattori M."/>
            <person name="Heyl A."/>
            <person name="Hirai T."/>
            <person name="Hiwatashi Y."/>
            <person name="Ishikawa M."/>
            <person name="Iwata M."/>
            <person name="Karol K.G."/>
            <person name="Koehler B."/>
            <person name="Kolukisaoglu U."/>
            <person name="Kubo M."/>
            <person name="Kurata T."/>
            <person name="Lalonde S."/>
            <person name="Li K."/>
            <person name="Li Y."/>
            <person name="Litt A."/>
            <person name="Lyons E."/>
            <person name="Manning G."/>
            <person name="Maruyama T."/>
            <person name="Michael T.P."/>
            <person name="Mikami K."/>
            <person name="Miyazaki S."/>
            <person name="Morinaga S."/>
            <person name="Murata T."/>
            <person name="Mueller-Roeber B."/>
            <person name="Nelson D.R."/>
            <person name="Obara M."/>
            <person name="Oguri Y."/>
            <person name="Olmstead R.G."/>
            <person name="Onodera N."/>
            <person name="Petersen B.L."/>
            <person name="Pils B."/>
            <person name="Prigge M."/>
            <person name="Rensing S.A."/>
            <person name="Riano-Pachon D.M."/>
            <person name="Roberts A.W."/>
            <person name="Sato Y."/>
            <person name="Scheller H.V."/>
            <person name="Schulz B."/>
            <person name="Schulz C."/>
            <person name="Shakirov E.V."/>
            <person name="Shibagaki N."/>
            <person name="Shinohara N."/>
            <person name="Shippen D.E."/>
            <person name="Soerensen I."/>
            <person name="Sotooka R."/>
            <person name="Sugimoto N."/>
            <person name="Sugita M."/>
            <person name="Sumikawa N."/>
            <person name="Tanurdzic M."/>
            <person name="Theissen G."/>
            <person name="Ulvskov P."/>
            <person name="Wakazuki S."/>
            <person name="Weng J.K."/>
            <person name="Willats W.W."/>
            <person name="Wipf D."/>
            <person name="Wolf P.G."/>
            <person name="Yang L."/>
            <person name="Zimmer A.D."/>
            <person name="Zhu Q."/>
            <person name="Mitros T."/>
            <person name="Hellsten U."/>
            <person name="Loque D."/>
            <person name="Otillar R."/>
            <person name="Salamov A."/>
            <person name="Schmutz J."/>
            <person name="Shapiro H."/>
            <person name="Lindquist E."/>
            <person name="Lucas S."/>
            <person name="Rokhsar D."/>
            <person name="Grigoriev I.V."/>
        </authorList>
    </citation>
    <scope>NUCLEOTIDE SEQUENCE [LARGE SCALE GENOMIC DNA]</scope>
</reference>
<dbReference type="InterPro" id="IPR020472">
    <property type="entry name" value="WD40_PAC1"/>
</dbReference>
<name>D8RUE4_SELML</name>
<dbReference type="STRING" id="88036.D8RUE4"/>
<dbReference type="GO" id="GO:0043161">
    <property type="term" value="P:proteasome-mediated ubiquitin-dependent protein catabolic process"/>
    <property type="evidence" value="ECO:0000318"/>
    <property type="project" value="GO_Central"/>
</dbReference>
<dbReference type="OrthoDB" id="273771at2759"/>
<evidence type="ECO:0000256" key="3">
    <source>
        <dbReference type="PROSITE-ProRule" id="PRU00221"/>
    </source>
</evidence>
<feature type="non-terminal residue" evidence="4">
    <location>
        <position position="1"/>
    </location>
</feature>
<dbReference type="SMART" id="SM00320">
    <property type="entry name" value="WD40"/>
    <property type="match status" value="6"/>
</dbReference>
<dbReference type="OMA" id="ASYKFNC"/>
<evidence type="ECO:0000256" key="1">
    <source>
        <dbReference type="ARBA" id="ARBA00022574"/>
    </source>
</evidence>
<proteinExistence type="predicted"/>
<dbReference type="Pfam" id="PF00400">
    <property type="entry name" value="WD40"/>
    <property type="match status" value="3"/>
</dbReference>
<dbReference type="InParanoid" id="D8RUE4"/>
<feature type="repeat" description="WD" evidence="3">
    <location>
        <begin position="160"/>
        <end position="200"/>
    </location>
</feature>
<dbReference type="PROSITE" id="PS50294">
    <property type="entry name" value="WD_REPEATS_REGION"/>
    <property type="match status" value="2"/>
</dbReference>
<dbReference type="PRINTS" id="PR00320">
    <property type="entry name" value="GPROTEINBRPT"/>
</dbReference>
<dbReference type="Gene3D" id="2.130.10.10">
    <property type="entry name" value="YVTN repeat-like/Quinoprotein amine dehydrogenase"/>
    <property type="match status" value="1"/>
</dbReference>
<feature type="repeat" description="WD" evidence="3">
    <location>
        <begin position="51"/>
        <end position="73"/>
    </location>
</feature>
<keyword evidence="1 3" id="KW-0853">WD repeat</keyword>
<dbReference type="Proteomes" id="UP000001514">
    <property type="component" value="Unassembled WGS sequence"/>
</dbReference>
<evidence type="ECO:0000313" key="5">
    <source>
        <dbReference type="Proteomes" id="UP000001514"/>
    </source>
</evidence>
<dbReference type="Gramene" id="EFJ24392">
    <property type="protein sequence ID" value="EFJ24392"/>
    <property type="gene ID" value="SELMODRAFT_101639"/>
</dbReference>
<organism evidence="5">
    <name type="scientific">Selaginella moellendorffii</name>
    <name type="common">Spikemoss</name>
    <dbReference type="NCBI Taxonomy" id="88036"/>
    <lineage>
        <taxon>Eukaryota</taxon>
        <taxon>Viridiplantae</taxon>
        <taxon>Streptophyta</taxon>
        <taxon>Embryophyta</taxon>
        <taxon>Tracheophyta</taxon>
        <taxon>Lycopodiopsida</taxon>
        <taxon>Selaginellales</taxon>
        <taxon>Selaginellaceae</taxon>
        <taxon>Selaginella</taxon>
    </lineage>
</organism>
<dbReference type="EMBL" id="GL377590">
    <property type="protein sequence ID" value="EFJ24392.1"/>
    <property type="molecule type" value="Genomic_DNA"/>
</dbReference>
<dbReference type="PANTHER" id="PTHR44080">
    <property type="entry name" value="E3 UBIQUITIN-PROTEIN LIGASE COP1"/>
    <property type="match status" value="1"/>
</dbReference>
<dbReference type="InterPro" id="IPR015943">
    <property type="entry name" value="WD40/YVTN_repeat-like_dom_sf"/>
</dbReference>
<dbReference type="GO" id="GO:0061630">
    <property type="term" value="F:ubiquitin protein ligase activity"/>
    <property type="evidence" value="ECO:0000318"/>
    <property type="project" value="GO_Central"/>
</dbReference>
<protein>
    <submittedName>
        <fullName evidence="4">Uncharacterized protein COP1L1-2</fullName>
    </submittedName>
</protein>
<accession>D8RUE4</accession>
<dbReference type="SUPFAM" id="SSF50978">
    <property type="entry name" value="WD40 repeat-like"/>
    <property type="match status" value="1"/>
</dbReference>
<dbReference type="KEGG" id="smo:SELMODRAFT_101639"/>
<gene>
    <name evidence="4" type="primary">COP1L1-2</name>
    <name evidence="4" type="ORF">SELMODRAFT_101639</name>
</gene>
<dbReference type="HOGENOM" id="CLU_006994_0_0_1"/>
<dbReference type="InterPro" id="IPR036322">
    <property type="entry name" value="WD40_repeat_dom_sf"/>
</dbReference>
<dbReference type="InterPro" id="IPR001680">
    <property type="entry name" value="WD40_rpt"/>
</dbReference>
<dbReference type="PANTHER" id="PTHR44080:SF1">
    <property type="entry name" value="E3 UBIQUITIN-PROTEIN LIGASE COP1"/>
    <property type="match status" value="1"/>
</dbReference>